<dbReference type="Proteomes" id="UP000199506">
    <property type="component" value="Unassembled WGS sequence"/>
</dbReference>
<keyword evidence="1" id="KW-1133">Transmembrane helix</keyword>
<keyword evidence="1" id="KW-0472">Membrane</keyword>
<proteinExistence type="predicted"/>
<evidence type="ECO:0000256" key="1">
    <source>
        <dbReference type="SAM" id="Phobius"/>
    </source>
</evidence>
<dbReference type="EMBL" id="FOAK01000015">
    <property type="protein sequence ID" value="SEL34075.1"/>
    <property type="molecule type" value="Genomic_DNA"/>
</dbReference>
<gene>
    <name evidence="2" type="ORF">SAMN05216439_0374</name>
</gene>
<organism evidence="2 3">
    <name type="scientific">Methanobrevibacter gottschalkii</name>
    <dbReference type="NCBI Taxonomy" id="190974"/>
    <lineage>
        <taxon>Archaea</taxon>
        <taxon>Methanobacteriati</taxon>
        <taxon>Methanobacteriota</taxon>
        <taxon>Methanomada group</taxon>
        <taxon>Methanobacteria</taxon>
        <taxon>Methanobacteriales</taxon>
        <taxon>Methanobacteriaceae</taxon>
        <taxon>Methanobrevibacter</taxon>
    </lineage>
</organism>
<accession>A0A1H7PFK2</accession>
<dbReference type="AlphaFoldDB" id="A0A1H7PFK2"/>
<evidence type="ECO:0000313" key="2">
    <source>
        <dbReference type="EMBL" id="SEL34075.1"/>
    </source>
</evidence>
<sequence length="121" mass="13528">MELKYIIVLFDGEFMKFKSKFFISLLIIFVLSIVAVPASDVNSTDFSQLNDTVLDSSFNDNLSTVETSNNSKTVNNTNNGDMVQIIKTNPKITVKSTYLKSKDKLEFNFKNASGNPLKSKS</sequence>
<feature type="transmembrane region" description="Helical" evidence="1">
    <location>
        <begin position="21"/>
        <end position="39"/>
    </location>
</feature>
<protein>
    <submittedName>
        <fullName evidence="2">Uncharacterized protein</fullName>
    </submittedName>
</protein>
<keyword evidence="1" id="KW-0812">Transmembrane</keyword>
<dbReference type="STRING" id="190974.SAMN05216439_0374"/>
<evidence type="ECO:0000313" key="3">
    <source>
        <dbReference type="Proteomes" id="UP000199506"/>
    </source>
</evidence>
<reference evidence="2 3" key="1">
    <citation type="submission" date="2016-10" db="EMBL/GenBank/DDBJ databases">
        <authorList>
            <person name="de Groot N.N."/>
        </authorList>
    </citation>
    <scope>NUCLEOTIDE SEQUENCE [LARGE SCALE GENOMIC DNA]</scope>
    <source>
        <strain evidence="2 3">DSM 11978</strain>
    </source>
</reference>
<name>A0A1H7PFK2_9EURY</name>